<protein>
    <submittedName>
        <fullName evidence="3">DUF262 domain-containing protein</fullName>
    </submittedName>
</protein>
<evidence type="ECO:0000313" key="4">
    <source>
        <dbReference type="EMBL" id="PHY91224.1"/>
    </source>
</evidence>
<evidence type="ECO:0000313" key="5">
    <source>
        <dbReference type="Proteomes" id="UP000237472"/>
    </source>
</evidence>
<dbReference type="AlphaFoldDB" id="A0A2G4R3T6"/>
<reference evidence="3" key="3">
    <citation type="submission" date="2019-07" db="EMBL/GenBank/DDBJ databases">
        <authorList>
            <person name="Miller W.G."/>
        </authorList>
    </citation>
    <scope>NUCLEOTIDE SEQUENCE</scope>
    <source>
        <strain evidence="3">52/13</strain>
    </source>
</reference>
<dbReference type="Proteomes" id="UP000811399">
    <property type="component" value="Unassembled WGS sequence"/>
</dbReference>
<evidence type="ECO:0000259" key="2">
    <source>
        <dbReference type="Pfam" id="PF07510"/>
    </source>
</evidence>
<reference evidence="5" key="1">
    <citation type="submission" date="2015-06" db="EMBL/GenBank/DDBJ databases">
        <authorList>
            <person name="Parisi A."/>
            <person name="Chiara M."/>
            <person name="Florio D."/>
            <person name="Miccolupo A."/>
            <person name="Manzari C."/>
            <person name="Mion D."/>
            <person name="Caruso M."/>
            <person name="D'erchia A.M."/>
            <person name="Zanoni R."/>
        </authorList>
    </citation>
    <scope>NUCLEOTIDE SEQUENCE [LARGE SCALE GENOMIC DNA]</scope>
    <source>
        <strain evidence="5">73/13</strain>
    </source>
</reference>
<dbReference type="RefSeq" id="WP_099461278.1">
    <property type="nucleotide sequence ID" value="NZ_LDWY01000036.1"/>
</dbReference>
<evidence type="ECO:0000313" key="6">
    <source>
        <dbReference type="Proteomes" id="UP000811399"/>
    </source>
</evidence>
<dbReference type="PANTHER" id="PTHR35149:SF2">
    <property type="entry name" value="DUF262 DOMAIN-CONTAINING PROTEIN"/>
    <property type="match status" value="1"/>
</dbReference>
<dbReference type="InterPro" id="IPR011089">
    <property type="entry name" value="GmrSD_C"/>
</dbReference>
<dbReference type="Pfam" id="PF03235">
    <property type="entry name" value="GmrSD_N"/>
    <property type="match status" value="1"/>
</dbReference>
<organism evidence="4 5">
    <name type="scientific">Campylobacter vulpis</name>
    <dbReference type="NCBI Taxonomy" id="1655500"/>
    <lineage>
        <taxon>Bacteria</taxon>
        <taxon>Pseudomonadati</taxon>
        <taxon>Campylobacterota</taxon>
        <taxon>Epsilonproteobacteria</taxon>
        <taxon>Campylobacterales</taxon>
        <taxon>Campylobacteraceae</taxon>
        <taxon>Campylobacter</taxon>
    </lineage>
</organism>
<evidence type="ECO:0000259" key="1">
    <source>
        <dbReference type="Pfam" id="PF03235"/>
    </source>
</evidence>
<feature type="domain" description="GmrSD restriction endonucleases C-terminal" evidence="2">
    <location>
        <begin position="452"/>
        <end position="572"/>
    </location>
</feature>
<gene>
    <name evidence="4" type="ORF">AA994_03005</name>
    <name evidence="3" type="ORF">CVU5213_05825</name>
</gene>
<comment type="caution">
    <text evidence="4">The sequence shown here is derived from an EMBL/GenBank/DDBJ whole genome shotgun (WGS) entry which is preliminary data.</text>
</comment>
<evidence type="ECO:0000313" key="3">
    <source>
        <dbReference type="EMBL" id="MBS4241240.1"/>
    </source>
</evidence>
<dbReference type="EMBL" id="LDWY01000036">
    <property type="protein sequence ID" value="PHY91224.1"/>
    <property type="molecule type" value="Genomic_DNA"/>
</dbReference>
<reference evidence="3 6" key="4">
    <citation type="journal article" date="2021" name="Syst. Appl. Microbiol.">
        <title>nCampylobacter vulpis sp. nov. isolated from wild red foxes.</title>
        <authorList>
            <person name="Parisi A."/>
            <person name="Chiara M."/>
            <person name="Caffara M."/>
            <person name="Mion D."/>
            <person name="Miller W.G."/>
            <person name="Caruso M."/>
            <person name="Manzari C."/>
            <person name="Florio D."/>
            <person name="Capozzi L."/>
            <person name="D'Erchia A.M."/>
            <person name="Manzulli V."/>
            <person name="Zanoni R.G."/>
        </authorList>
    </citation>
    <scope>NUCLEOTIDE SEQUENCE [LARGE SCALE GENOMIC DNA]</scope>
    <source>
        <strain evidence="3 6">52/13</strain>
    </source>
</reference>
<dbReference type="OrthoDB" id="9798761at2"/>
<sequence>MAELRAEANTIADYLSKNHFLIPMYQRNYVWGEDECGQLWDDIYHFYKNKTDDDEYFLGSMVIYAENKVQNIIDGQQRTTTLLLLIRALYEKAKGQKKENVDKLKDSLADCLWDTHRRTGEIFYEKTHLKSEVAADKDSEKLENLFKEEIKIDEKDKKLSSYEKNYLYFKRKIDDLALNEPVEWLGFCECLLDDCVILPIECSERDKALRIFNTLNNRGISLSTADILKGIIYASKKEDEKPLFAKEWQNLESLLQDSNYLKKEDVGFLFEQYEHIIRALHEELDTVIPAVLDFWTKKDKLNSKKKNVNFAANEDLLTQKESFEFIKKLGDFWANPYDFLDEQGKKYFAILNLFPNKLWRMVVSMCFYEAYKNKESLKELLDTILPQIASYCALGLFWGKGGGAGLFWGFMKANINLKNKKREKIFEKSLNLPTLKMPSLENFIDFSQKTIPKNMRYVLAFYALIYDEKQIFWWNSANKNFSFNLLEIEHILPKKWQDNYYKLEEDEVKGLIEQIGNKILIEKKLNISASNEFFAKKKEHYATSFCAEVKALSKSSKKNWDFKDIEERNRQIYGGFGEFFSRIF</sequence>
<reference evidence="4" key="2">
    <citation type="submission" date="2015-06" db="EMBL/GenBank/DDBJ databases">
        <authorList>
            <person name="Hoefler B.C."/>
            <person name="Straight P.D."/>
        </authorList>
    </citation>
    <scope>NUCLEOTIDE SEQUENCE [LARGE SCALE GENOMIC DNA]</scope>
    <source>
        <strain evidence="4">73/13</strain>
    </source>
</reference>
<dbReference type="Proteomes" id="UP000237472">
    <property type="component" value="Unassembled WGS sequence"/>
</dbReference>
<name>A0A2G4R3T6_9BACT</name>
<feature type="domain" description="GmrSD restriction endonucleases N-terminal" evidence="1">
    <location>
        <begin position="12"/>
        <end position="232"/>
    </location>
</feature>
<proteinExistence type="predicted"/>
<dbReference type="EMBL" id="VJYU01000016">
    <property type="protein sequence ID" value="MBS4241240.1"/>
    <property type="molecule type" value="Genomic_DNA"/>
</dbReference>
<accession>A0A2G4R3T6</accession>
<dbReference type="InterPro" id="IPR004919">
    <property type="entry name" value="GmrSD_N"/>
</dbReference>
<dbReference type="PANTHER" id="PTHR35149">
    <property type="entry name" value="SLL5132 PROTEIN"/>
    <property type="match status" value="1"/>
</dbReference>
<keyword evidence="6" id="KW-1185">Reference proteome</keyword>
<dbReference type="Pfam" id="PF07510">
    <property type="entry name" value="GmrSD_C"/>
    <property type="match status" value="1"/>
</dbReference>